<sequence>MTPLTALTALRPGPLLARILLAAALALPGLTVTVPAAAQTASAPQALASGTAVGGISGAYGSQRHYTIEVPAGARTLSISIAGSSGDADLYVRRGAQPTLSTWDYRPYRSGSNEAVSVSAPAAGTWHVMLRGYSAYSGLTLKATHDGGGGSAATVAAPTFSPAPGTHSGRVSVSLASATPDAVIRYTLDGSTPSTGSEVYTAPILVTATTQVRAAAFAGSQSVSSVSSGTYTIINPVQTLAIGASMANLAGAQGSVANFRVAVPAGVSSVSFSISGGSGDADLHVKYGQLATTSTWDQRPYLSSNAETVTIATPRAGDYFLMLHGYRAYSGVTLRATQSGTASTGKPDITIAMDAANPRITTETFAANACEIEEGTITAGTHRLLRFNTQTRNIGSADLVLGNPASNSAFEWGGCHGHYHFRSFAQYRLLDSSGAVVRTGKKVGFCLMDITRIDSGANPSARYTCSNQGIQAGWADVYSSNLSGQWIDITGVPAGSYVLEIIMDPMNLIDELDESNNTGRLNVTIP</sequence>
<dbReference type="Pfam" id="PF04151">
    <property type="entry name" value="PPC"/>
    <property type="match status" value="2"/>
</dbReference>
<feature type="signal peptide" evidence="1">
    <location>
        <begin position="1"/>
        <end position="38"/>
    </location>
</feature>
<evidence type="ECO:0000259" key="3">
    <source>
        <dbReference type="Pfam" id="PF13290"/>
    </source>
</evidence>
<evidence type="ECO:0000313" key="6">
    <source>
        <dbReference type="Proteomes" id="UP000323522"/>
    </source>
</evidence>
<feature type="chain" id="PRO_5044618791" description="Peptidase C-terminal archaeal/bacterial domain-containing protein" evidence="1">
    <location>
        <begin position="39"/>
        <end position="526"/>
    </location>
</feature>
<dbReference type="OrthoDB" id="5378341at2"/>
<reference evidence="5 6" key="1">
    <citation type="submission" date="2019-02" db="EMBL/GenBank/DDBJ databases">
        <title>Complete Genome Sequence and Methylome Analysis of Sphaerotilus natans subsp. sulfidivorans D-507.</title>
        <authorList>
            <person name="Fomenkov A."/>
            <person name="Gridneva E."/>
            <person name="Smolyakov D."/>
            <person name="Dubinina G."/>
            <person name="Vincze T."/>
            <person name="Grabovich M."/>
            <person name="Roberts R.J."/>
        </authorList>
    </citation>
    <scope>NUCLEOTIDE SEQUENCE [LARGE SCALE GENOMIC DNA]</scope>
    <source>
        <strain evidence="5 6">D-507</strain>
    </source>
</reference>
<reference evidence="4 7" key="2">
    <citation type="submission" date="2024-06" db="EMBL/GenBank/DDBJ databases">
        <title>Genomic Encyclopedia of Type Strains, Phase IV (KMG-IV): sequencing the most valuable type-strain genomes for metagenomic binning, comparative biology and taxonomic classification.</title>
        <authorList>
            <person name="Goeker M."/>
        </authorList>
    </citation>
    <scope>NUCLEOTIDE SEQUENCE [LARGE SCALE GENOMIC DNA]</scope>
    <source>
        <strain evidence="4 7">D-501</strain>
    </source>
</reference>
<feature type="domain" description="Peptidase C-terminal archaeal/bacterial" evidence="2">
    <location>
        <begin position="257"/>
        <end position="324"/>
    </location>
</feature>
<dbReference type="Gene3D" id="2.60.120.380">
    <property type="match status" value="2"/>
</dbReference>
<accession>A0A5C1Q1M7</accession>
<dbReference type="InterPro" id="IPR050912">
    <property type="entry name" value="LOX-like_protein"/>
</dbReference>
<evidence type="ECO:0000256" key="1">
    <source>
        <dbReference type="SAM" id="SignalP"/>
    </source>
</evidence>
<proteinExistence type="predicted"/>
<organism evidence="5 6">
    <name type="scientific">Sphaerotilus sulfidivorans</name>
    <dbReference type="NCBI Taxonomy" id="639200"/>
    <lineage>
        <taxon>Bacteria</taxon>
        <taxon>Pseudomonadati</taxon>
        <taxon>Pseudomonadota</taxon>
        <taxon>Betaproteobacteria</taxon>
        <taxon>Burkholderiales</taxon>
        <taxon>Sphaerotilaceae</taxon>
        <taxon>Sphaerotilus</taxon>
    </lineage>
</organism>
<dbReference type="GO" id="GO:0005615">
    <property type="term" value="C:extracellular space"/>
    <property type="evidence" value="ECO:0007669"/>
    <property type="project" value="TreeGrafter"/>
</dbReference>
<evidence type="ECO:0000313" key="4">
    <source>
        <dbReference type="EMBL" id="MET3605289.1"/>
    </source>
</evidence>
<dbReference type="GO" id="GO:0005507">
    <property type="term" value="F:copper ion binding"/>
    <property type="evidence" value="ECO:0007669"/>
    <property type="project" value="InterPro"/>
</dbReference>
<dbReference type="EMBL" id="CP035708">
    <property type="protein sequence ID" value="QEN01427.1"/>
    <property type="molecule type" value="Genomic_DNA"/>
</dbReference>
<keyword evidence="1" id="KW-0732">Signal</keyword>
<gene>
    <name evidence="4" type="ORF">ABIC99_003116</name>
    <name evidence="5" type="ORF">EWH46_11965</name>
</gene>
<evidence type="ECO:0008006" key="8">
    <source>
        <dbReference type="Google" id="ProtNLM"/>
    </source>
</evidence>
<dbReference type="Pfam" id="PF13290">
    <property type="entry name" value="CHB_HEX_C_1"/>
    <property type="match status" value="1"/>
</dbReference>
<evidence type="ECO:0000313" key="5">
    <source>
        <dbReference type="EMBL" id="QEN01427.1"/>
    </source>
</evidence>
<dbReference type="PANTHER" id="PTHR45817">
    <property type="entry name" value="LYSYL OXIDASE-LIKE-RELATED"/>
    <property type="match status" value="1"/>
</dbReference>
<evidence type="ECO:0000313" key="7">
    <source>
        <dbReference type="Proteomes" id="UP001549111"/>
    </source>
</evidence>
<name>A0A5C1Q1M7_9BURK</name>
<dbReference type="KEGG" id="snn:EWH46_11965"/>
<dbReference type="PANTHER" id="PTHR45817:SF4">
    <property type="entry name" value="LYSYL OXIDASE-LIKE-RELATED"/>
    <property type="match status" value="1"/>
</dbReference>
<dbReference type="AlphaFoldDB" id="A0A5C1Q1M7"/>
<dbReference type="InterPro" id="IPR001695">
    <property type="entry name" value="Lysyl_oxidase"/>
</dbReference>
<dbReference type="InterPro" id="IPR007280">
    <property type="entry name" value="Peptidase_C_arc/bac"/>
</dbReference>
<feature type="domain" description="GH29D-like beta-sandwich" evidence="3">
    <location>
        <begin position="162"/>
        <end position="227"/>
    </location>
</feature>
<dbReference type="Pfam" id="PF01186">
    <property type="entry name" value="Lysyl_oxidase"/>
    <property type="match status" value="1"/>
</dbReference>
<dbReference type="Proteomes" id="UP000323522">
    <property type="component" value="Chromosome"/>
</dbReference>
<dbReference type="InterPro" id="IPR013783">
    <property type="entry name" value="Ig-like_fold"/>
</dbReference>
<dbReference type="GO" id="GO:0004720">
    <property type="term" value="F:protein-lysine 6-oxidase activity"/>
    <property type="evidence" value="ECO:0007669"/>
    <property type="project" value="TreeGrafter"/>
</dbReference>
<dbReference type="InterPro" id="IPR059177">
    <property type="entry name" value="GH29D-like_dom"/>
</dbReference>
<dbReference type="Gene3D" id="2.60.40.10">
    <property type="entry name" value="Immunoglobulins"/>
    <property type="match status" value="1"/>
</dbReference>
<dbReference type="EMBL" id="JBEPLS010000014">
    <property type="protein sequence ID" value="MET3605289.1"/>
    <property type="molecule type" value="Genomic_DNA"/>
</dbReference>
<dbReference type="RefSeq" id="WP_149504113.1">
    <property type="nucleotide sequence ID" value="NZ_CP035708.1"/>
</dbReference>
<feature type="domain" description="Peptidase C-terminal archaeal/bacterial" evidence="2">
    <location>
        <begin position="66"/>
        <end position="132"/>
    </location>
</feature>
<keyword evidence="7" id="KW-1185">Reference proteome</keyword>
<evidence type="ECO:0000259" key="2">
    <source>
        <dbReference type="Pfam" id="PF04151"/>
    </source>
</evidence>
<protein>
    <recommendedName>
        <fullName evidence="8">Peptidase C-terminal archaeal/bacterial domain-containing protein</fullName>
    </recommendedName>
</protein>
<dbReference type="Proteomes" id="UP001549111">
    <property type="component" value="Unassembled WGS sequence"/>
</dbReference>